<comment type="caution">
    <text evidence="2">The sequence shown here is derived from an EMBL/GenBank/DDBJ whole genome shotgun (WGS) entry which is preliminary data.</text>
</comment>
<reference evidence="2" key="2">
    <citation type="submission" date="2021-09" db="EMBL/GenBank/DDBJ databases">
        <authorList>
            <person name="Gilroy R."/>
        </authorList>
    </citation>
    <scope>NUCLEOTIDE SEQUENCE</scope>
    <source>
        <strain evidence="2">ChiBcec21-2208</strain>
    </source>
</reference>
<dbReference type="Gene3D" id="3.20.20.70">
    <property type="entry name" value="Aldolase class I"/>
    <property type="match status" value="1"/>
</dbReference>
<protein>
    <submittedName>
        <fullName evidence="2">Aldolase catalytic domain-containing protein</fullName>
    </submittedName>
</protein>
<evidence type="ECO:0000313" key="2">
    <source>
        <dbReference type="EMBL" id="HJG29095.1"/>
    </source>
</evidence>
<dbReference type="AlphaFoldDB" id="A0A921LPM7"/>
<dbReference type="InterPro" id="IPR013785">
    <property type="entry name" value="Aldolase_TIM"/>
</dbReference>
<name>A0A921LPM7_9FIRM</name>
<dbReference type="EMBL" id="DYVE01000276">
    <property type="protein sequence ID" value="HJG29095.1"/>
    <property type="molecule type" value="Genomic_DNA"/>
</dbReference>
<dbReference type="Proteomes" id="UP000782880">
    <property type="component" value="Unassembled WGS sequence"/>
</dbReference>
<dbReference type="Pfam" id="PF00682">
    <property type="entry name" value="HMGL-like"/>
    <property type="match status" value="1"/>
</dbReference>
<dbReference type="CDD" id="cd07944">
    <property type="entry name" value="DRE_TIM_HOA_like"/>
    <property type="match status" value="1"/>
</dbReference>
<proteinExistence type="predicted"/>
<dbReference type="SUPFAM" id="SSF51569">
    <property type="entry name" value="Aldolase"/>
    <property type="match status" value="1"/>
</dbReference>
<organism evidence="2 3">
    <name type="scientific">Subdoligranulum variabile</name>
    <dbReference type="NCBI Taxonomy" id="214851"/>
    <lineage>
        <taxon>Bacteria</taxon>
        <taxon>Bacillati</taxon>
        <taxon>Bacillota</taxon>
        <taxon>Clostridia</taxon>
        <taxon>Eubacteriales</taxon>
        <taxon>Oscillospiraceae</taxon>
        <taxon>Subdoligranulum</taxon>
    </lineage>
</organism>
<sequence length="519" mass="57796">MPDIKLLDCTLRDGGYINDWKWGFGSARRIIQSLTRAGTDIVEVGFLRNVEGYNPDITVCNTIEELNRLLPPEGQRGHTIYSGMAMRSNYDISKLSPYDGHGIEVIRITAHDYDIRDGMDFAREVKARGYKLSINPINIMGYADKDLLWIFDQVNAIHPWQFSIVDTFGSMRRRDLERIVSLADHNLAPDIRLGLHLHENMALSFCLAQEFMDRPMLRDKTVDASLMGMGRTPGNLPIELVADYRNESGNCHYDLDEIMDAIQDHIAPIKGDCAWGYTPAYFLSARFNLHRNYAEHFLNKGDLTNRDINHILAAIDENKKTVFDAAYADKLYNEYRNRRIDDESALTALHNPFAGKRVLVVAPGASLAAREGRDAVQAAQADVTVSANFVPDFMQPDYAFFTNSKRFDEETAYPCPLILTSNLRANASATVVNYDRLAGTDAQGGNSVLMLLRLLRLCGAAEVLLAGADGYRAGTPAYADSGLHTHTGRGDAYNAQVAGAIRASGVPVRFVTPSEYERA</sequence>
<evidence type="ECO:0000313" key="3">
    <source>
        <dbReference type="Proteomes" id="UP000782880"/>
    </source>
</evidence>
<feature type="domain" description="Pyruvate carboxyltransferase" evidence="1">
    <location>
        <begin position="121"/>
        <end position="261"/>
    </location>
</feature>
<reference evidence="2" key="1">
    <citation type="journal article" date="2021" name="PeerJ">
        <title>Extensive microbial diversity within the chicken gut microbiome revealed by metagenomics and culture.</title>
        <authorList>
            <person name="Gilroy R."/>
            <person name="Ravi A."/>
            <person name="Getino M."/>
            <person name="Pursley I."/>
            <person name="Horton D.L."/>
            <person name="Alikhan N.F."/>
            <person name="Baker D."/>
            <person name="Gharbi K."/>
            <person name="Hall N."/>
            <person name="Watson M."/>
            <person name="Adriaenssens E.M."/>
            <person name="Foster-Nyarko E."/>
            <person name="Jarju S."/>
            <person name="Secka A."/>
            <person name="Antonio M."/>
            <person name="Oren A."/>
            <person name="Chaudhuri R.R."/>
            <person name="La Ragione R."/>
            <person name="Hildebrand F."/>
            <person name="Pallen M.J."/>
        </authorList>
    </citation>
    <scope>NUCLEOTIDE SEQUENCE</scope>
    <source>
        <strain evidence="2">ChiBcec21-2208</strain>
    </source>
</reference>
<dbReference type="GO" id="GO:0003824">
    <property type="term" value="F:catalytic activity"/>
    <property type="evidence" value="ECO:0007669"/>
    <property type="project" value="InterPro"/>
</dbReference>
<evidence type="ECO:0000259" key="1">
    <source>
        <dbReference type="Pfam" id="PF00682"/>
    </source>
</evidence>
<dbReference type="InterPro" id="IPR000891">
    <property type="entry name" value="PYR_CT"/>
</dbReference>
<accession>A0A921LPM7</accession>
<gene>
    <name evidence="2" type="ORF">K8V20_10700</name>
</gene>